<dbReference type="EMBL" id="WNZZ01000036">
    <property type="protein sequence ID" value="MUG26165.1"/>
    <property type="molecule type" value="Genomic_DNA"/>
</dbReference>
<dbReference type="InterPro" id="IPR001466">
    <property type="entry name" value="Beta-lactam-related"/>
</dbReference>
<dbReference type="RefSeq" id="WP_051985716.1">
    <property type="nucleotide sequence ID" value="NZ_BGML01000022.1"/>
</dbReference>
<comment type="caution">
    <text evidence="3">The sequence shown here is derived from an EMBL/GenBank/DDBJ whole genome shotgun (WGS) entry which is preliminary data.</text>
</comment>
<dbReference type="GeneID" id="77009682"/>
<sequence length="479" mass="53580">MSDQILNGLHETIEKAMSDLNVPGAQVAIIKDGEVIYSEAFGYANLDENIPMTKEHLLPIGSSSKSFTAAAAAILAHEGKLKLDAPIRTYMPEFKLSDPLGSIQATTRDLLCHRTGVPRHELMWFNWDDLNRQDLAVNRIRHLKNNIPFRSGFQYQNHMYAAVGYLIEKISGMTWEKFVEERIFSPLGIQEYSFRIPYPDQSGKYARLYTPDENGVNKENVPLVIDAMGPAGSINTTIDDLAKWVVFNLNGGKAGEQPLIDTALFKELHKPNIPYQILPFEFPERVTIGYALGWTVDLFRGRKVVDHGGNVNGGSALISFMPDDHIGCAVLTNANSNLFTTALSMEIYDRYLGHAGEKDWFTAYQDGMDTLLAAMKGQLRAIYGTKIEGKPYSHDLEEYAGEYTNPGYGDICITVKDDALHMQFHNNSMDVKHLHYDIFTFELLGGPHPVSFATGVDGRITSLSIPFELTVESILFTRK</sequence>
<evidence type="ECO:0000313" key="3">
    <source>
        <dbReference type="EMBL" id="KFN07469.1"/>
    </source>
</evidence>
<evidence type="ECO:0000259" key="1">
    <source>
        <dbReference type="Pfam" id="PF00144"/>
    </source>
</evidence>
<dbReference type="Pfam" id="PF00144">
    <property type="entry name" value="Beta-lactamase"/>
    <property type="match status" value="1"/>
</dbReference>
<accession>A0A090Z876</accession>
<dbReference type="Gene3D" id="3.40.710.10">
    <property type="entry name" value="DD-peptidase/beta-lactamase superfamily"/>
    <property type="match status" value="1"/>
</dbReference>
<dbReference type="PANTHER" id="PTHR46825">
    <property type="entry name" value="D-ALANYL-D-ALANINE-CARBOXYPEPTIDASE/ENDOPEPTIDASE AMPH"/>
    <property type="match status" value="1"/>
</dbReference>
<keyword evidence="4" id="KW-0378">Hydrolase</keyword>
<dbReference type="STRING" id="44252.DJ90_5929"/>
<dbReference type="EMBL" id="JMQA01000034">
    <property type="protein sequence ID" value="KFN07469.1"/>
    <property type="molecule type" value="Genomic_DNA"/>
</dbReference>
<reference evidence="4 6" key="2">
    <citation type="submission" date="2019-11" db="EMBL/GenBank/DDBJ databases">
        <title>Draft genome sequences of five Paenibacillus species of dairy origin.</title>
        <authorList>
            <person name="Olajide A.M."/>
            <person name="Chen S."/>
            <person name="Lapointe G."/>
        </authorList>
    </citation>
    <scope>NUCLEOTIDE SEQUENCE [LARGE SCALE GENOMIC DNA]</scope>
    <source>
        <strain evidence="4 6">3CT49</strain>
    </source>
</reference>
<dbReference type="HOGENOM" id="CLU_020027_14_3_9"/>
<dbReference type="PATRIC" id="fig|44252.3.peg.3864"/>
<dbReference type="Pfam" id="PF11954">
    <property type="entry name" value="DUF3471"/>
    <property type="match status" value="1"/>
</dbReference>
<proteinExistence type="predicted"/>
<name>A0A090Z876_PAEMA</name>
<evidence type="ECO:0000313" key="6">
    <source>
        <dbReference type="Proteomes" id="UP000442469"/>
    </source>
</evidence>
<dbReference type="GO" id="GO:0016787">
    <property type="term" value="F:hydrolase activity"/>
    <property type="evidence" value="ECO:0007669"/>
    <property type="project" value="UniProtKB-KW"/>
</dbReference>
<keyword evidence="5" id="KW-1185">Reference proteome</keyword>
<dbReference type="InterPro" id="IPR012338">
    <property type="entry name" value="Beta-lactam/transpept-like"/>
</dbReference>
<dbReference type="PANTHER" id="PTHR46825:SF15">
    <property type="entry name" value="BETA-LACTAMASE-RELATED DOMAIN-CONTAINING PROTEIN"/>
    <property type="match status" value="1"/>
</dbReference>
<dbReference type="AlphaFoldDB" id="A0A090Z876"/>
<evidence type="ECO:0000313" key="4">
    <source>
        <dbReference type="EMBL" id="MUG26165.1"/>
    </source>
</evidence>
<protein>
    <submittedName>
        <fullName evidence="3">Beta-lactamase family protein</fullName>
    </submittedName>
    <submittedName>
        <fullName evidence="4">Serine hydrolase</fullName>
    </submittedName>
</protein>
<dbReference type="SUPFAM" id="SSF56601">
    <property type="entry name" value="beta-lactamase/transpeptidase-like"/>
    <property type="match status" value="1"/>
</dbReference>
<feature type="domain" description="Peptidase S12 Pab87-related C-terminal" evidence="2">
    <location>
        <begin position="386"/>
        <end position="476"/>
    </location>
</feature>
<dbReference type="Proteomes" id="UP000442469">
    <property type="component" value="Unassembled WGS sequence"/>
</dbReference>
<dbReference type="Gene3D" id="2.40.128.600">
    <property type="match status" value="1"/>
</dbReference>
<dbReference type="InterPro" id="IPR021860">
    <property type="entry name" value="Peptidase_S12_Pab87-rel_C"/>
</dbReference>
<evidence type="ECO:0000259" key="2">
    <source>
        <dbReference type="Pfam" id="PF11954"/>
    </source>
</evidence>
<organism evidence="3 5">
    <name type="scientific">Paenibacillus macerans</name>
    <name type="common">Bacillus macerans</name>
    <dbReference type="NCBI Taxonomy" id="44252"/>
    <lineage>
        <taxon>Bacteria</taxon>
        <taxon>Bacillati</taxon>
        <taxon>Bacillota</taxon>
        <taxon>Bacilli</taxon>
        <taxon>Bacillales</taxon>
        <taxon>Paenibacillaceae</taxon>
        <taxon>Paenibacillus</taxon>
    </lineage>
</organism>
<gene>
    <name evidence="3" type="ORF">DJ90_5929</name>
    <name evidence="4" type="ORF">GNQ08_27775</name>
</gene>
<evidence type="ECO:0000313" key="5">
    <source>
        <dbReference type="Proteomes" id="UP000029278"/>
    </source>
</evidence>
<dbReference type="OrthoDB" id="9803467at2"/>
<feature type="domain" description="Beta-lactamase-related" evidence="1">
    <location>
        <begin position="11"/>
        <end position="337"/>
    </location>
</feature>
<dbReference type="Proteomes" id="UP000029278">
    <property type="component" value="Unassembled WGS sequence"/>
</dbReference>
<reference evidence="3 5" key="1">
    <citation type="submission" date="2014-04" db="EMBL/GenBank/DDBJ databases">
        <authorList>
            <person name="Bishop-Lilly K.A."/>
            <person name="Broomall S.M."/>
            <person name="Chain P.S."/>
            <person name="Chertkov O."/>
            <person name="Coyne S.R."/>
            <person name="Daligault H.E."/>
            <person name="Davenport K.W."/>
            <person name="Erkkila T."/>
            <person name="Frey K.G."/>
            <person name="Gibbons H.S."/>
            <person name="Gu W."/>
            <person name="Jaissle J."/>
            <person name="Johnson S.L."/>
            <person name="Koroleva G.I."/>
            <person name="Ladner J.T."/>
            <person name="Lo C.-C."/>
            <person name="Minogue T.D."/>
            <person name="Munk C."/>
            <person name="Palacios G.F."/>
            <person name="Redden C.L."/>
            <person name="Rosenzweig C.N."/>
            <person name="Scholz M.B."/>
            <person name="Teshima H."/>
            <person name="Xu Y."/>
        </authorList>
    </citation>
    <scope>NUCLEOTIDE SEQUENCE [LARGE SCALE GENOMIC DNA]</scope>
    <source>
        <strain evidence="3 5">8244</strain>
    </source>
</reference>
<dbReference type="InterPro" id="IPR050491">
    <property type="entry name" value="AmpC-like"/>
</dbReference>